<evidence type="ECO:0000256" key="11">
    <source>
        <dbReference type="ARBA" id="ARBA00069325"/>
    </source>
</evidence>
<keyword evidence="6 13" id="KW-0949">S-adenosyl-L-methionine</keyword>
<dbReference type="PANTHER" id="PTHR30307">
    <property type="entry name" value="S-ADENOSYLMETHIONINE:TRNA RIBOSYLTRANSFERASE-ISOMERASE"/>
    <property type="match status" value="1"/>
</dbReference>
<dbReference type="InterPro" id="IPR003699">
    <property type="entry name" value="QueA"/>
</dbReference>
<comment type="catalytic activity">
    <reaction evidence="8 13">
        <text>7-aminomethyl-7-carbaguanosine(34) in tRNA + S-adenosyl-L-methionine = epoxyqueuosine(34) in tRNA + adenine + L-methionine + 2 H(+)</text>
        <dbReference type="Rhea" id="RHEA:32155"/>
        <dbReference type="Rhea" id="RHEA-COMP:10342"/>
        <dbReference type="Rhea" id="RHEA-COMP:18582"/>
        <dbReference type="ChEBI" id="CHEBI:15378"/>
        <dbReference type="ChEBI" id="CHEBI:16708"/>
        <dbReference type="ChEBI" id="CHEBI:57844"/>
        <dbReference type="ChEBI" id="CHEBI:59789"/>
        <dbReference type="ChEBI" id="CHEBI:82833"/>
        <dbReference type="ChEBI" id="CHEBI:194443"/>
        <dbReference type="EC" id="2.4.99.17"/>
    </reaction>
</comment>
<evidence type="ECO:0000256" key="4">
    <source>
        <dbReference type="ARBA" id="ARBA00022490"/>
    </source>
</evidence>
<keyword evidence="5 13" id="KW-0808">Transferase</keyword>
<dbReference type="InterPro" id="IPR036100">
    <property type="entry name" value="QueA_sf"/>
</dbReference>
<protein>
    <recommendedName>
        <fullName evidence="11 13">S-adenosylmethionine:tRNA ribosyltransferase-isomerase</fullName>
        <ecNumber evidence="10 13">2.4.99.17</ecNumber>
    </recommendedName>
    <alternativeName>
        <fullName evidence="12 13">Queuosine biosynthesis protein QueA</fullName>
    </alternativeName>
</protein>
<dbReference type="Pfam" id="PF02547">
    <property type="entry name" value="Queuosine_synth"/>
    <property type="match status" value="1"/>
</dbReference>
<evidence type="ECO:0000256" key="8">
    <source>
        <dbReference type="ARBA" id="ARBA00052751"/>
    </source>
</evidence>
<dbReference type="Gene3D" id="2.40.10.240">
    <property type="entry name" value="QueA-like"/>
    <property type="match status" value="1"/>
</dbReference>
<dbReference type="GO" id="GO:0051075">
    <property type="term" value="F:S-adenosylmethionine:tRNA ribosyltransferase-isomerase activity"/>
    <property type="evidence" value="ECO:0007669"/>
    <property type="project" value="UniProtKB-EC"/>
</dbReference>
<dbReference type="OrthoDB" id="9805933at2"/>
<evidence type="ECO:0000313" key="14">
    <source>
        <dbReference type="EMBL" id="POQ98247.1"/>
    </source>
</evidence>
<evidence type="ECO:0000256" key="1">
    <source>
        <dbReference type="ARBA" id="ARBA00004496"/>
    </source>
</evidence>
<evidence type="ECO:0000256" key="5">
    <source>
        <dbReference type="ARBA" id="ARBA00022679"/>
    </source>
</evidence>
<evidence type="ECO:0000256" key="3">
    <source>
        <dbReference type="ARBA" id="ARBA00011245"/>
    </source>
</evidence>
<keyword evidence="4 13" id="KW-0963">Cytoplasm</keyword>
<dbReference type="EC" id="2.4.99.17" evidence="10 13"/>
<comment type="caution">
    <text evidence="14">The sequence shown here is derived from an EMBL/GenBank/DDBJ whole genome shotgun (WGS) entry which is preliminary data.</text>
</comment>
<keyword evidence="14" id="KW-0413">Isomerase</keyword>
<dbReference type="AlphaFoldDB" id="A0A2S4JFA8"/>
<dbReference type="GO" id="GO:0005737">
    <property type="term" value="C:cytoplasm"/>
    <property type="evidence" value="ECO:0007669"/>
    <property type="project" value="UniProtKB-SubCell"/>
</dbReference>
<reference evidence="15" key="1">
    <citation type="submission" date="2015-12" db="EMBL/GenBank/DDBJ databases">
        <authorList>
            <person name="Lodha T.D."/>
            <person name="Chintalapati S."/>
            <person name="Chintalapati V.R."/>
            <person name="Sravanthi T."/>
        </authorList>
    </citation>
    <scope>NUCLEOTIDE SEQUENCE [LARGE SCALE GENOMIC DNA]</scope>
    <source>
        <strain evidence="15">JC133</strain>
    </source>
</reference>
<keyword evidence="15" id="KW-1185">Reference proteome</keyword>
<evidence type="ECO:0000256" key="2">
    <source>
        <dbReference type="ARBA" id="ARBA00004691"/>
    </source>
</evidence>
<name>A0A2S4JFA8_9SPIO</name>
<dbReference type="EMBL" id="LPWH01000126">
    <property type="protein sequence ID" value="POQ98247.1"/>
    <property type="molecule type" value="Genomic_DNA"/>
</dbReference>
<dbReference type="NCBIfam" id="TIGR00113">
    <property type="entry name" value="queA"/>
    <property type="match status" value="1"/>
</dbReference>
<dbReference type="FunFam" id="3.40.1780.10:FF:000001">
    <property type="entry name" value="S-adenosylmethionine:tRNA ribosyltransferase-isomerase"/>
    <property type="match status" value="1"/>
</dbReference>
<comment type="pathway">
    <text evidence="2 13">tRNA modification; tRNA-queuosine biosynthesis.</text>
</comment>
<evidence type="ECO:0000256" key="13">
    <source>
        <dbReference type="HAMAP-Rule" id="MF_00113"/>
    </source>
</evidence>
<dbReference type="Gene3D" id="3.40.1780.10">
    <property type="entry name" value="QueA-like"/>
    <property type="match status" value="1"/>
</dbReference>
<dbReference type="HAMAP" id="MF_00113">
    <property type="entry name" value="QueA"/>
    <property type="match status" value="1"/>
</dbReference>
<proteinExistence type="inferred from homology"/>
<evidence type="ECO:0000256" key="12">
    <source>
        <dbReference type="ARBA" id="ARBA00076160"/>
    </source>
</evidence>
<evidence type="ECO:0000256" key="7">
    <source>
        <dbReference type="ARBA" id="ARBA00022785"/>
    </source>
</evidence>
<dbReference type="NCBIfam" id="NF001140">
    <property type="entry name" value="PRK00147.1"/>
    <property type="match status" value="1"/>
</dbReference>
<dbReference type="Proteomes" id="UP000237350">
    <property type="component" value="Unassembled WGS sequence"/>
</dbReference>
<dbReference type="UniPathway" id="UPA00392"/>
<dbReference type="PANTHER" id="PTHR30307:SF0">
    <property type="entry name" value="S-ADENOSYLMETHIONINE:TRNA RIBOSYLTRANSFERASE-ISOMERASE"/>
    <property type="match status" value="1"/>
</dbReference>
<keyword evidence="7 13" id="KW-0671">Queuosine biosynthesis</keyword>
<evidence type="ECO:0000256" key="6">
    <source>
        <dbReference type="ARBA" id="ARBA00022691"/>
    </source>
</evidence>
<dbReference type="RefSeq" id="WP_103681297.1">
    <property type="nucleotide sequence ID" value="NZ_LPWH01000126.1"/>
</dbReference>
<comment type="subcellular location">
    <subcellularLocation>
        <location evidence="1 13">Cytoplasm</location>
    </subcellularLocation>
</comment>
<dbReference type="GO" id="GO:0008616">
    <property type="term" value="P:tRNA queuosine(34) biosynthetic process"/>
    <property type="evidence" value="ECO:0007669"/>
    <property type="project" value="UniProtKB-UniRule"/>
</dbReference>
<dbReference type="InterPro" id="IPR042119">
    <property type="entry name" value="QueA_dom2"/>
</dbReference>
<comment type="subunit">
    <text evidence="3 13">Monomer.</text>
</comment>
<dbReference type="SUPFAM" id="SSF111337">
    <property type="entry name" value="QueA-like"/>
    <property type="match status" value="1"/>
</dbReference>
<gene>
    <name evidence="13" type="primary">queA</name>
    <name evidence="14" type="ORF">AU468_14145</name>
</gene>
<sequence>MKTSDLFFDLPQELIAQEPPPERGTSRLFLADRAGGTAEHRVMADIVEAVAPGTVMIFNDSRVRRARVYARTVDTGSSQEFLLIEPRDPNRWLVIGPNTKKQRLGRVFRFDPSGITARVSSVEPPYRELTFSEPVTDQWLDEHGHIPLPPYIARTDSPDDAQRYQTVYARAVGSVAAPTAGLHFTKEILQALQDRGVEIHFVTLHVGIGTFLPVRTEVLEDHQMHTERYSVSPETARAIGRAKEEGRPVLAVGTTAVRTLESAWDESLQRLVPGENDTGIFIYPGYRFRVVDQLFTNFHTPGSTLLALVSAFATPDDIRRWYRLAVEERYRFFSYGDAMLIR</sequence>
<accession>A0A2S4JFA8</accession>
<evidence type="ECO:0000313" key="15">
    <source>
        <dbReference type="Proteomes" id="UP000237350"/>
    </source>
</evidence>
<evidence type="ECO:0000256" key="9">
    <source>
        <dbReference type="ARBA" id="ARBA00061210"/>
    </source>
</evidence>
<comment type="function">
    <text evidence="13">Transfers and isomerizes the ribose moiety from AdoMet to the 7-aminomethyl group of 7-deazaguanine (preQ1-tRNA) to give epoxyqueuosine (oQ-tRNA).</text>
</comment>
<comment type="similarity">
    <text evidence="9 13">Belongs to the QueA family.</text>
</comment>
<organism evidence="14 15">
    <name type="scientific">Alkalispirochaeta sphaeroplastigenens</name>
    <dbReference type="NCBI Taxonomy" id="1187066"/>
    <lineage>
        <taxon>Bacteria</taxon>
        <taxon>Pseudomonadati</taxon>
        <taxon>Spirochaetota</taxon>
        <taxon>Spirochaetia</taxon>
        <taxon>Spirochaetales</taxon>
        <taxon>Spirochaetaceae</taxon>
        <taxon>Alkalispirochaeta</taxon>
    </lineage>
</organism>
<dbReference type="InterPro" id="IPR042118">
    <property type="entry name" value="QueA_dom1"/>
</dbReference>
<evidence type="ECO:0000256" key="10">
    <source>
        <dbReference type="ARBA" id="ARBA00066503"/>
    </source>
</evidence>